<dbReference type="InterPro" id="IPR007136">
    <property type="entry name" value="DUF347"/>
</dbReference>
<evidence type="ECO:0000313" key="3">
    <source>
        <dbReference type="Proteomes" id="UP000653358"/>
    </source>
</evidence>
<feature type="transmembrane region" description="Helical" evidence="1">
    <location>
        <begin position="170"/>
        <end position="189"/>
    </location>
</feature>
<accession>A0ABR6WIH2</accession>
<keyword evidence="1" id="KW-1133">Transmembrane helix</keyword>
<protein>
    <recommendedName>
        <fullName evidence="4">Membrane-anchored protein</fullName>
    </recommendedName>
</protein>
<evidence type="ECO:0008006" key="4">
    <source>
        <dbReference type="Google" id="ProtNLM"/>
    </source>
</evidence>
<proteinExistence type="predicted"/>
<gene>
    <name evidence="2" type="ORF">GH807_02680</name>
</gene>
<feature type="transmembrane region" description="Helical" evidence="1">
    <location>
        <begin position="226"/>
        <end position="250"/>
    </location>
</feature>
<feature type="transmembrane region" description="Helical" evidence="1">
    <location>
        <begin position="142"/>
        <end position="158"/>
    </location>
</feature>
<reference evidence="2 3" key="1">
    <citation type="journal article" date="2020" name="mSystems">
        <title>Defining Genomic and Predicted Metabolic Features of the Acetobacterium Genus.</title>
        <authorList>
            <person name="Ross D.E."/>
            <person name="Marshall C.W."/>
            <person name="Gulliver D."/>
            <person name="May H.D."/>
            <person name="Norman R.S."/>
        </authorList>
    </citation>
    <scope>NUCLEOTIDE SEQUENCE [LARGE SCALE GENOMIC DNA]</scope>
    <source>
        <strain evidence="2 3">DSM 9173</strain>
    </source>
</reference>
<organism evidence="2 3">
    <name type="scientific">Acetobacterium tundrae</name>
    <dbReference type="NCBI Taxonomy" id="132932"/>
    <lineage>
        <taxon>Bacteria</taxon>
        <taxon>Bacillati</taxon>
        <taxon>Bacillota</taxon>
        <taxon>Clostridia</taxon>
        <taxon>Eubacteriales</taxon>
        <taxon>Eubacteriaceae</taxon>
        <taxon>Acetobacterium</taxon>
    </lineage>
</organism>
<feature type="transmembrane region" description="Helical" evidence="1">
    <location>
        <begin position="78"/>
        <end position="97"/>
    </location>
</feature>
<keyword evidence="1" id="KW-0812">Transmembrane</keyword>
<keyword evidence="1" id="KW-0472">Membrane</keyword>
<dbReference type="Proteomes" id="UP000653358">
    <property type="component" value="Unassembled WGS sequence"/>
</dbReference>
<dbReference type="RefSeq" id="WP_148602616.1">
    <property type="nucleotide sequence ID" value="NZ_RXYB01000003.1"/>
</dbReference>
<keyword evidence="3" id="KW-1185">Reference proteome</keyword>
<dbReference type="Pfam" id="PF03988">
    <property type="entry name" value="DUF347"/>
    <property type="match status" value="4"/>
</dbReference>
<sequence length="259" mass="28778">MNKNVFHPKYEAKPILNKVPEITLFFWIIKILTTGMGEVTSDYLATHIDPVIAVAVTGLCLISALAVQLSIRKYVAWIYWLNVVMVSIFGTMAADVLHVGFGIPYLVSTMFFVIALTIIFITWYVSEKTLSIHSIFTRRRELFYWATVLTTFALGTAAGDMTATTMNLGYFFSGVIFASLIAIPAIGYWKFGLNEIFAFWFAYILTRPLGASFADWMGVPVSRGGLGIGTGVVSLGLTIIIFCLVGYMALTRKDIKENE</sequence>
<evidence type="ECO:0000256" key="1">
    <source>
        <dbReference type="SAM" id="Phobius"/>
    </source>
</evidence>
<feature type="transmembrane region" description="Helical" evidence="1">
    <location>
        <begin position="196"/>
        <end position="214"/>
    </location>
</feature>
<name>A0ABR6WIH2_9FIRM</name>
<dbReference type="EMBL" id="WJBB01000002">
    <property type="protein sequence ID" value="MBC3795957.1"/>
    <property type="molecule type" value="Genomic_DNA"/>
</dbReference>
<feature type="transmembrane region" description="Helical" evidence="1">
    <location>
        <begin position="103"/>
        <end position="126"/>
    </location>
</feature>
<feature type="transmembrane region" description="Helical" evidence="1">
    <location>
        <begin position="51"/>
        <end position="71"/>
    </location>
</feature>
<comment type="caution">
    <text evidence="2">The sequence shown here is derived from an EMBL/GenBank/DDBJ whole genome shotgun (WGS) entry which is preliminary data.</text>
</comment>
<evidence type="ECO:0000313" key="2">
    <source>
        <dbReference type="EMBL" id="MBC3795957.1"/>
    </source>
</evidence>